<comment type="caution">
    <text evidence="1">The sequence shown here is derived from an EMBL/GenBank/DDBJ whole genome shotgun (WGS) entry which is preliminary data.</text>
</comment>
<sequence>MDHSELSQDFASSFSCELRSQLEDGLLEFTWKSTETLIYLLVVDTWYASLVVVGRYIRGAPLVDKTLRQMQMLILDVTVEINSGEAISALAIAGHKGDSLVSSGPSLRARFVGKGYKHVCGRADMCGDGVVPEVSAHLEGALNLSFNGVYHSPVGSDEET</sequence>
<dbReference type="PANTHER" id="PTHR47909:SF2">
    <property type="entry name" value="GPI INOSITOL-DEACYLASE"/>
    <property type="match status" value="1"/>
</dbReference>
<dbReference type="Proteomes" id="UP000886595">
    <property type="component" value="Unassembled WGS sequence"/>
</dbReference>
<dbReference type="GO" id="GO:0009507">
    <property type="term" value="C:chloroplast"/>
    <property type="evidence" value="ECO:0007669"/>
    <property type="project" value="TreeGrafter"/>
</dbReference>
<dbReference type="PANTHER" id="PTHR47909">
    <property type="entry name" value="ALPHA/BETA-HYDROLASES SUPERFAMILY PROTEIN"/>
    <property type="match status" value="1"/>
</dbReference>
<organism evidence="1 2">
    <name type="scientific">Brassica carinata</name>
    <name type="common">Ethiopian mustard</name>
    <name type="synonym">Abyssinian cabbage</name>
    <dbReference type="NCBI Taxonomy" id="52824"/>
    <lineage>
        <taxon>Eukaryota</taxon>
        <taxon>Viridiplantae</taxon>
        <taxon>Streptophyta</taxon>
        <taxon>Embryophyta</taxon>
        <taxon>Tracheophyta</taxon>
        <taxon>Spermatophyta</taxon>
        <taxon>Magnoliopsida</taxon>
        <taxon>eudicotyledons</taxon>
        <taxon>Gunneridae</taxon>
        <taxon>Pentapetalae</taxon>
        <taxon>rosids</taxon>
        <taxon>malvids</taxon>
        <taxon>Brassicales</taxon>
        <taxon>Brassicaceae</taxon>
        <taxon>Brassiceae</taxon>
        <taxon>Brassica</taxon>
    </lineage>
</organism>
<dbReference type="AlphaFoldDB" id="A0A8X7S7R7"/>
<keyword evidence="2" id="KW-1185">Reference proteome</keyword>
<accession>A0A8X7S7R7</accession>
<dbReference type="OrthoDB" id="348976at2759"/>
<proteinExistence type="predicted"/>
<protein>
    <submittedName>
        <fullName evidence="1">Uncharacterized protein</fullName>
    </submittedName>
</protein>
<gene>
    <name evidence="1" type="ORF">Bca52824_036752</name>
</gene>
<dbReference type="EMBL" id="JAAMPC010000008">
    <property type="protein sequence ID" value="KAG2300280.1"/>
    <property type="molecule type" value="Genomic_DNA"/>
</dbReference>
<name>A0A8X7S7R7_BRACI</name>
<evidence type="ECO:0000313" key="2">
    <source>
        <dbReference type="Proteomes" id="UP000886595"/>
    </source>
</evidence>
<evidence type="ECO:0000313" key="1">
    <source>
        <dbReference type="EMBL" id="KAG2300280.1"/>
    </source>
</evidence>
<reference evidence="1 2" key="1">
    <citation type="submission" date="2020-02" db="EMBL/GenBank/DDBJ databases">
        <authorList>
            <person name="Ma Q."/>
            <person name="Huang Y."/>
            <person name="Song X."/>
            <person name="Pei D."/>
        </authorList>
    </citation>
    <scope>NUCLEOTIDE SEQUENCE [LARGE SCALE GENOMIC DNA]</scope>
    <source>
        <strain evidence="1">Sxm20200214</strain>
        <tissue evidence="1">Leaf</tissue>
    </source>
</reference>